<sequence>MLLKFIVLYVIFYSLMSLSVHGDGDFGPDFPFPDPPDNPPFTSDPGNPSIPNVPEIPGTPGHRHRYPDSSPPDDCGGFGCCPSPCRRNLTWAEYDCNKGYHIYEPEIPNCYCCN</sequence>
<dbReference type="Proteomes" id="UP000325440">
    <property type="component" value="Unassembled WGS sequence"/>
</dbReference>
<evidence type="ECO:0000313" key="3">
    <source>
        <dbReference type="EMBL" id="VVC46357.1"/>
    </source>
</evidence>
<feature type="region of interest" description="Disordered" evidence="1">
    <location>
        <begin position="27"/>
        <end position="72"/>
    </location>
</feature>
<gene>
    <name evidence="3" type="ORF">CINCED_3A017481</name>
</gene>
<feature type="signal peptide" evidence="2">
    <location>
        <begin position="1"/>
        <end position="22"/>
    </location>
</feature>
<evidence type="ECO:0000313" key="4">
    <source>
        <dbReference type="Proteomes" id="UP000325440"/>
    </source>
</evidence>
<keyword evidence="2" id="KW-0732">Signal</keyword>
<keyword evidence="4" id="KW-1185">Reference proteome</keyword>
<evidence type="ECO:0000256" key="1">
    <source>
        <dbReference type="SAM" id="MobiDB-lite"/>
    </source>
</evidence>
<organism evidence="3 4">
    <name type="scientific">Cinara cedri</name>
    <dbReference type="NCBI Taxonomy" id="506608"/>
    <lineage>
        <taxon>Eukaryota</taxon>
        <taxon>Metazoa</taxon>
        <taxon>Ecdysozoa</taxon>
        <taxon>Arthropoda</taxon>
        <taxon>Hexapoda</taxon>
        <taxon>Insecta</taxon>
        <taxon>Pterygota</taxon>
        <taxon>Neoptera</taxon>
        <taxon>Paraneoptera</taxon>
        <taxon>Hemiptera</taxon>
        <taxon>Sternorrhyncha</taxon>
        <taxon>Aphidomorpha</taxon>
        <taxon>Aphidoidea</taxon>
        <taxon>Aphididae</taxon>
        <taxon>Lachninae</taxon>
        <taxon>Cinara</taxon>
    </lineage>
</organism>
<accession>A0A5E4NR67</accession>
<proteinExistence type="predicted"/>
<reference evidence="3 4" key="1">
    <citation type="submission" date="2019-08" db="EMBL/GenBank/DDBJ databases">
        <authorList>
            <person name="Alioto T."/>
            <person name="Alioto T."/>
            <person name="Gomez Garrido J."/>
        </authorList>
    </citation>
    <scope>NUCLEOTIDE SEQUENCE [LARGE SCALE GENOMIC DNA]</scope>
</reference>
<feature type="compositionally biased region" description="Pro residues" evidence="1">
    <location>
        <begin position="30"/>
        <end position="39"/>
    </location>
</feature>
<name>A0A5E4NR67_9HEMI</name>
<protein>
    <submittedName>
        <fullName evidence="3">Uncharacterized protein</fullName>
    </submittedName>
</protein>
<evidence type="ECO:0000256" key="2">
    <source>
        <dbReference type="SAM" id="SignalP"/>
    </source>
</evidence>
<feature type="chain" id="PRO_5022789832" evidence="2">
    <location>
        <begin position="23"/>
        <end position="114"/>
    </location>
</feature>
<dbReference type="AlphaFoldDB" id="A0A5E4NR67"/>
<dbReference type="EMBL" id="CABPRJ010002477">
    <property type="protein sequence ID" value="VVC46357.1"/>
    <property type="molecule type" value="Genomic_DNA"/>
</dbReference>